<comment type="caution">
    <text evidence="1">The sequence shown here is derived from an EMBL/GenBank/DDBJ whole genome shotgun (WGS) entry which is preliminary data.</text>
</comment>
<sequence>MRASAYSLGACTSVRVAGWCGLADVVAEMVTIRGFAGFAYNAGGILPIGRNRAFRLRSVATGAMAGAPA</sequence>
<reference evidence="2" key="1">
    <citation type="journal article" date="2019" name="Int. J. Syst. Evol. Microbiol.">
        <title>The Global Catalogue of Microorganisms (GCM) 10K type strain sequencing project: providing services to taxonomists for standard genome sequencing and annotation.</title>
        <authorList>
            <consortium name="The Broad Institute Genomics Platform"/>
            <consortium name="The Broad Institute Genome Sequencing Center for Infectious Disease"/>
            <person name="Wu L."/>
            <person name="Ma J."/>
        </authorList>
    </citation>
    <scope>NUCLEOTIDE SEQUENCE [LARGE SCALE GENOMIC DNA]</scope>
    <source>
        <strain evidence="2">KCTC 23701</strain>
    </source>
</reference>
<dbReference type="Proteomes" id="UP000604737">
    <property type="component" value="Unassembled WGS sequence"/>
</dbReference>
<gene>
    <name evidence="1" type="ORF">GCM10007350_18570</name>
</gene>
<evidence type="ECO:0000313" key="2">
    <source>
        <dbReference type="Proteomes" id="UP000604737"/>
    </source>
</evidence>
<keyword evidence="2" id="KW-1185">Reference proteome</keyword>
<dbReference type="EMBL" id="BMYO01000004">
    <property type="protein sequence ID" value="GHD62497.1"/>
    <property type="molecule type" value="Genomic_DNA"/>
</dbReference>
<protein>
    <submittedName>
        <fullName evidence="1">Uncharacterized protein</fullName>
    </submittedName>
</protein>
<proteinExistence type="predicted"/>
<organism evidence="1 2">
    <name type="scientific">Jeongeupia chitinilytica</name>
    <dbReference type="NCBI Taxonomy" id="1041641"/>
    <lineage>
        <taxon>Bacteria</taxon>
        <taxon>Pseudomonadati</taxon>
        <taxon>Pseudomonadota</taxon>
        <taxon>Betaproteobacteria</taxon>
        <taxon>Neisseriales</taxon>
        <taxon>Chitinibacteraceae</taxon>
        <taxon>Jeongeupia</taxon>
    </lineage>
</organism>
<name>A0ABQ3H0H1_9NEIS</name>
<accession>A0ABQ3H0H1</accession>
<evidence type="ECO:0000313" key="1">
    <source>
        <dbReference type="EMBL" id="GHD62497.1"/>
    </source>
</evidence>